<dbReference type="Proteomes" id="UP000735302">
    <property type="component" value="Unassembled WGS sequence"/>
</dbReference>
<proteinExistence type="predicted"/>
<accession>A0AAV4BLR5</accession>
<organism evidence="1 2">
    <name type="scientific">Plakobranchus ocellatus</name>
    <dbReference type="NCBI Taxonomy" id="259542"/>
    <lineage>
        <taxon>Eukaryota</taxon>
        <taxon>Metazoa</taxon>
        <taxon>Spiralia</taxon>
        <taxon>Lophotrochozoa</taxon>
        <taxon>Mollusca</taxon>
        <taxon>Gastropoda</taxon>
        <taxon>Heterobranchia</taxon>
        <taxon>Euthyneura</taxon>
        <taxon>Panpulmonata</taxon>
        <taxon>Sacoglossa</taxon>
        <taxon>Placobranchoidea</taxon>
        <taxon>Plakobranchidae</taxon>
        <taxon>Plakobranchus</taxon>
    </lineage>
</organism>
<protein>
    <submittedName>
        <fullName evidence="1">Uncharacterized protein</fullName>
    </submittedName>
</protein>
<dbReference type="AlphaFoldDB" id="A0AAV4BLR5"/>
<gene>
    <name evidence="1" type="ORF">PoB_004676200</name>
</gene>
<sequence>MVRTGVGAKDARHQGVFFENAEYITFVLVIPDFRFVPFGCRFRSFKLISDFKLTPICQCGQGSQSAEHILQTCSNLATLWPEPFIFTEKLCGTMRDLTQTAKFAKATGLQM</sequence>
<keyword evidence="2" id="KW-1185">Reference proteome</keyword>
<evidence type="ECO:0000313" key="1">
    <source>
        <dbReference type="EMBL" id="GFO20257.1"/>
    </source>
</evidence>
<reference evidence="1 2" key="1">
    <citation type="journal article" date="2021" name="Elife">
        <title>Chloroplast acquisition without the gene transfer in kleptoplastic sea slugs, Plakobranchus ocellatus.</title>
        <authorList>
            <person name="Maeda T."/>
            <person name="Takahashi S."/>
            <person name="Yoshida T."/>
            <person name="Shimamura S."/>
            <person name="Takaki Y."/>
            <person name="Nagai Y."/>
            <person name="Toyoda A."/>
            <person name="Suzuki Y."/>
            <person name="Arimoto A."/>
            <person name="Ishii H."/>
            <person name="Satoh N."/>
            <person name="Nishiyama T."/>
            <person name="Hasebe M."/>
            <person name="Maruyama T."/>
            <person name="Minagawa J."/>
            <person name="Obokata J."/>
            <person name="Shigenobu S."/>
        </authorList>
    </citation>
    <scope>NUCLEOTIDE SEQUENCE [LARGE SCALE GENOMIC DNA]</scope>
</reference>
<comment type="caution">
    <text evidence="1">The sequence shown here is derived from an EMBL/GenBank/DDBJ whole genome shotgun (WGS) entry which is preliminary data.</text>
</comment>
<evidence type="ECO:0000313" key="2">
    <source>
        <dbReference type="Proteomes" id="UP000735302"/>
    </source>
</evidence>
<name>A0AAV4BLR5_9GAST</name>
<dbReference type="EMBL" id="BLXT01005154">
    <property type="protein sequence ID" value="GFO20257.1"/>
    <property type="molecule type" value="Genomic_DNA"/>
</dbReference>